<proteinExistence type="predicted"/>
<evidence type="ECO:0000313" key="3">
    <source>
        <dbReference type="Proteomes" id="UP000316649"/>
    </source>
</evidence>
<organism evidence="2 3">
    <name type="scientific">Sedimenticola selenatireducens</name>
    <dbReference type="NCBI Taxonomy" id="191960"/>
    <lineage>
        <taxon>Bacteria</taxon>
        <taxon>Pseudomonadati</taxon>
        <taxon>Pseudomonadota</taxon>
        <taxon>Gammaproteobacteria</taxon>
        <taxon>Chromatiales</taxon>
        <taxon>Sedimenticolaceae</taxon>
        <taxon>Sedimenticola</taxon>
    </lineage>
</organism>
<accession>A0A558DUB0</accession>
<dbReference type="EMBL" id="VMNH01000005">
    <property type="protein sequence ID" value="TVO77036.1"/>
    <property type="molecule type" value="Genomic_DNA"/>
</dbReference>
<dbReference type="OrthoDB" id="7065835at2"/>
<gene>
    <name evidence="2" type="ORF">FHP88_06330</name>
</gene>
<sequence>MSYPENQSTLIKWLSTLFILWLGLWLLLLIFLPREYYTVLFFLLGIAPILGWFMVQPRRVIWFFMIFFGVNKLDD</sequence>
<feature type="transmembrane region" description="Helical" evidence="1">
    <location>
        <begin position="37"/>
        <end position="55"/>
    </location>
</feature>
<keyword evidence="1" id="KW-1133">Transmembrane helix</keyword>
<name>A0A558DUB0_9GAMM</name>
<dbReference type="RefSeq" id="WP_144358165.1">
    <property type="nucleotide sequence ID" value="NZ_VMNH01000005.1"/>
</dbReference>
<reference evidence="2 3" key="1">
    <citation type="submission" date="2019-07" db="EMBL/GenBank/DDBJ databases">
        <title>The pathways for chlorine oxyanion respiration interact through the shared metabolite chlorate.</title>
        <authorList>
            <person name="Barnum T.P."/>
            <person name="Cheng Y."/>
            <person name="Hill K.A."/>
            <person name="Lucas L.N."/>
            <person name="Carlson H.K."/>
            <person name="Coates J.D."/>
        </authorList>
    </citation>
    <scope>NUCLEOTIDE SEQUENCE [LARGE SCALE GENOMIC DNA]</scope>
    <source>
        <strain evidence="2 3">BK-1</strain>
    </source>
</reference>
<dbReference type="Proteomes" id="UP000316649">
    <property type="component" value="Unassembled WGS sequence"/>
</dbReference>
<keyword evidence="1" id="KW-0812">Transmembrane</keyword>
<feature type="transmembrane region" description="Helical" evidence="1">
    <location>
        <begin position="12"/>
        <end position="31"/>
    </location>
</feature>
<keyword evidence="3" id="KW-1185">Reference proteome</keyword>
<protein>
    <submittedName>
        <fullName evidence="2">Uncharacterized protein</fullName>
    </submittedName>
</protein>
<evidence type="ECO:0000313" key="2">
    <source>
        <dbReference type="EMBL" id="TVO77036.1"/>
    </source>
</evidence>
<dbReference type="AlphaFoldDB" id="A0A558DUB0"/>
<evidence type="ECO:0000256" key="1">
    <source>
        <dbReference type="SAM" id="Phobius"/>
    </source>
</evidence>
<comment type="caution">
    <text evidence="2">The sequence shown here is derived from an EMBL/GenBank/DDBJ whole genome shotgun (WGS) entry which is preliminary data.</text>
</comment>
<keyword evidence="1" id="KW-0472">Membrane</keyword>